<name>A0AAW4LEU6_9BACT</name>
<dbReference type="RefSeq" id="WP_214172450.1">
    <property type="nucleotide sequence ID" value="NZ_JAHCVJ010000006.1"/>
</dbReference>
<evidence type="ECO:0000256" key="3">
    <source>
        <dbReference type="ARBA" id="ARBA00022729"/>
    </source>
</evidence>
<dbReference type="Proteomes" id="UP000811899">
    <property type="component" value="Unassembled WGS sequence"/>
</dbReference>
<protein>
    <submittedName>
        <fullName evidence="7">MipA/OmpV family protein</fullName>
    </submittedName>
</protein>
<dbReference type="Pfam" id="PF06629">
    <property type="entry name" value="MipA"/>
    <property type="match status" value="1"/>
</dbReference>
<dbReference type="InterPro" id="IPR010583">
    <property type="entry name" value="MipA"/>
</dbReference>
<dbReference type="PANTHER" id="PTHR38776:SF1">
    <property type="entry name" value="MLTA-INTERACTING PROTEIN-RELATED"/>
    <property type="match status" value="1"/>
</dbReference>
<evidence type="ECO:0000313" key="7">
    <source>
        <dbReference type="EMBL" id="MBT0665681.1"/>
    </source>
</evidence>
<proteinExistence type="inferred from homology"/>
<evidence type="ECO:0000256" key="1">
    <source>
        <dbReference type="ARBA" id="ARBA00004442"/>
    </source>
</evidence>
<feature type="chain" id="PRO_5043431011" evidence="6">
    <location>
        <begin position="33"/>
        <end position="321"/>
    </location>
</feature>
<accession>A0AAW4LEU6</accession>
<organism evidence="7 8">
    <name type="scientific">Geoanaerobacter pelophilus</name>
    <dbReference type="NCBI Taxonomy" id="60036"/>
    <lineage>
        <taxon>Bacteria</taxon>
        <taxon>Pseudomonadati</taxon>
        <taxon>Thermodesulfobacteriota</taxon>
        <taxon>Desulfuromonadia</taxon>
        <taxon>Geobacterales</taxon>
        <taxon>Geobacteraceae</taxon>
        <taxon>Geoanaerobacter</taxon>
    </lineage>
</organism>
<reference evidence="7 8" key="1">
    <citation type="submission" date="2021-05" db="EMBL/GenBank/DDBJ databases">
        <title>The draft genome of Geobacter pelophilus DSM 12255.</title>
        <authorList>
            <person name="Xu Z."/>
            <person name="Masuda Y."/>
            <person name="Itoh H."/>
            <person name="Senoo K."/>
        </authorList>
    </citation>
    <scope>NUCLEOTIDE SEQUENCE [LARGE SCALE GENOMIC DNA]</scope>
    <source>
        <strain evidence="7 8">DSM 12255</strain>
    </source>
</reference>
<evidence type="ECO:0000256" key="4">
    <source>
        <dbReference type="ARBA" id="ARBA00023136"/>
    </source>
</evidence>
<evidence type="ECO:0000256" key="5">
    <source>
        <dbReference type="ARBA" id="ARBA00023237"/>
    </source>
</evidence>
<dbReference type="AlphaFoldDB" id="A0AAW4LEU6"/>
<sequence length="321" mass="33765">MSKRKQTARLTLLLTIFVMLTKLLCGAGGASAGNVSSRRIAASGNNSDSNPLPAQTAVEDTYPKVAPASKDWTIRIGAGAILSPAFVGSRDYQLMLVPALKVTYLNTFFASVEDGVGYAVINQNGWRAGPNAKIAFGRKEDGDNPFRIAGGKTSALHGLGNIDTTLEVGGFAEYRWNNISTKIGLRKGVNGHDGLVGDLSVKYTHTNQSLSPMAGLPLVVSFGPRLTVVDATYSKAFFGVDADQAVNSGLPRYSPSGGVLSYGVGSFIVVPISKQLSATFLAGYDHLTGDAGSSPLVSERGSPNQGMFGVLLSYEFGFDSR</sequence>
<evidence type="ECO:0000313" key="8">
    <source>
        <dbReference type="Proteomes" id="UP000811899"/>
    </source>
</evidence>
<keyword evidence="5" id="KW-0998">Cell outer membrane</keyword>
<keyword evidence="4" id="KW-0472">Membrane</keyword>
<comment type="similarity">
    <text evidence="2">Belongs to the MipA/OmpV family.</text>
</comment>
<dbReference type="PANTHER" id="PTHR38776">
    <property type="entry name" value="MLTA-INTERACTING PROTEIN-RELATED"/>
    <property type="match status" value="1"/>
</dbReference>
<feature type="signal peptide" evidence="6">
    <location>
        <begin position="1"/>
        <end position="32"/>
    </location>
</feature>
<comment type="caution">
    <text evidence="7">The sequence shown here is derived from an EMBL/GenBank/DDBJ whole genome shotgun (WGS) entry which is preliminary data.</text>
</comment>
<dbReference type="GO" id="GO:0009279">
    <property type="term" value="C:cell outer membrane"/>
    <property type="evidence" value="ECO:0007669"/>
    <property type="project" value="UniProtKB-SubCell"/>
</dbReference>
<evidence type="ECO:0000256" key="2">
    <source>
        <dbReference type="ARBA" id="ARBA00005722"/>
    </source>
</evidence>
<gene>
    <name evidence="7" type="ORF">KI809_15330</name>
</gene>
<keyword evidence="8" id="KW-1185">Reference proteome</keyword>
<evidence type="ECO:0000256" key="6">
    <source>
        <dbReference type="SAM" id="SignalP"/>
    </source>
</evidence>
<comment type="subcellular location">
    <subcellularLocation>
        <location evidence="1">Cell outer membrane</location>
    </subcellularLocation>
</comment>
<keyword evidence="3 6" id="KW-0732">Signal</keyword>
<dbReference type="EMBL" id="JAHCVJ010000006">
    <property type="protein sequence ID" value="MBT0665681.1"/>
    <property type="molecule type" value="Genomic_DNA"/>
</dbReference>